<dbReference type="SUPFAM" id="SSF52540">
    <property type="entry name" value="P-loop containing nucleoside triphosphate hydrolases"/>
    <property type="match status" value="1"/>
</dbReference>
<evidence type="ECO:0000256" key="1">
    <source>
        <dbReference type="SAM" id="MobiDB-lite"/>
    </source>
</evidence>
<protein>
    <recommendedName>
        <fullName evidence="2">DEP domain-containing protein</fullName>
    </recommendedName>
</protein>
<dbReference type="CDD" id="cd04371">
    <property type="entry name" value="DEP"/>
    <property type="match status" value="5"/>
</dbReference>
<dbReference type="InterPro" id="IPR036390">
    <property type="entry name" value="WH_DNA-bd_sf"/>
</dbReference>
<evidence type="ECO:0000313" key="3">
    <source>
        <dbReference type="EMBL" id="CAJ1951468.1"/>
    </source>
</evidence>
<dbReference type="PANTHER" id="PTHR43642">
    <property type="entry name" value="HYBRID SIGNAL TRANSDUCTION HISTIDINE KINASE G"/>
    <property type="match status" value="1"/>
</dbReference>
<evidence type="ECO:0000259" key="2">
    <source>
        <dbReference type="PROSITE" id="PS50186"/>
    </source>
</evidence>
<keyword evidence="4" id="KW-1185">Reference proteome</keyword>
<accession>A0AAD2JHS0</accession>
<dbReference type="GO" id="GO:0035556">
    <property type="term" value="P:intracellular signal transduction"/>
    <property type="evidence" value="ECO:0007669"/>
    <property type="project" value="InterPro"/>
</dbReference>
<dbReference type="SUPFAM" id="SSF46785">
    <property type="entry name" value="Winged helix' DNA-binding domain"/>
    <property type="match status" value="5"/>
</dbReference>
<feature type="domain" description="DEP" evidence="2">
    <location>
        <begin position="46"/>
        <end position="121"/>
    </location>
</feature>
<sequence length="1629" mass="186837">MNLLIRSEGSDSVEETDADGTDLRRPLHDSFPQSKEPTIQQIASELENGVPVRDHRWRLRIYKNCFIGTKCVDFMVRSQLVENRSQAVELGRRLTTELNLFEHVTQEHEFKDEHLFYRFVEKERRTSPGETLEFDPEVLPDPSLERLGEQLKRDLEVKKYQMHNMKVYRDCFLASDAVTYMVEEGMTNTRQDAVVLGQRLECDLHLWYDAHQKRKFHDEHIFFRFQKRMDKEDSSRSSGGFRSTSKSQMVQVANLLKRGLKVKNRTYRLKTYRKCFIARDAVDYMVSEGLCSHREEAVELGLALQHELGLWHHVCDDHEFCDEYLFFRFSATYNRNESDFDESASSSLTGSRHMHDFADIGPLLLRGINVKDRTFKLKKYKNCFIGFEAVDFLVQAKVATSREDAVQIGRKLMADFDLFHHVKYENNFEDDYLFYRFSQDHTLTSSQDSFEPGMSEELSTASSNLSDFGKEELIQIGERLRRGVRIQNRQYRFKTYRNSFIACEAVDFLVQSKIASSRGHAVQIGRQLEEELSLFHHVSKGHQFKDEYLFFRFDSGDVNHDIIAKTLKKSISEFQDGLSQFTEALHIEYDSTLRREEAKQMKYVYGKVHDKVCTLLIEGPSGSGKRSLVTTEFADNPSVLFASAKCEANENAPFATLRILLSDLCKQVADRLQIQEKLVAEVKQIHQVSLVTWIPEIVSIFPEAADVVASGNEVPTFDYMCLMQALLSFCKITCEFVPIVFLLDDITSTPACTLKVLNFLLKGCRNNLLLCITQCEEVGEKHHFTLWKSEMEEKIDFEEMTFRNLDEQQVKTFLARTLHREPEDIESLSVLLKERTHGNFFFLIQLLESLQQKGLLSYDFAQLRWTYSVENIRKYTDVSDNVGKLLAARIWQLPRCVEQTLKLASCFGTTFDPEILKATKSVLFVFDDISYTLSEACKEDLLVRISDREYKFAHSEIKETSYNLLPKRDERRRIHWELGLKLSKKRSLITDQEMLFVCVDQLVQGQSIMIVSCNDDMRSNLAHLLYVAGQNAIELSAFVVACKYLKVGMNLLGKSPEDAFGSHYDSAVQLFTAYAKATLSVGFISESRDAAEAVLQEAKRVEDKREASLTLFRCFTAESRMLEQLDFATEVLESVGHKFPKEPNGRVVRHEWEKAKAGIKSDENVLSLPHMTDKTIDTCYDILTDLILTSEVTGSAFGSYATARMMLMTLRYGLSKFTPLVLVLVGMDFIANSNDLKAGNRVIQLGFRIQSEVDLAVKGRVLTQACMAEGCTQPISNCMYLALDGYKASMELGDIQNAFHGARVYLWSFYCSGLPFGPLLDDIEKFARQMLEYGQHYIFHMTIPLFQMLLNLKGDSEDPHNIEAGAAYEMTEVKHSIENTDRCWEFIRSYGMELAFYLGDIEKATEYYDVLKDLDMGFRKASILYHTRVFFFALINIEKYRRTKKMQFKSKATKLTNFLRSIVEQGGVNVNQKFQILQAELSSLAPRDISDAIRKYEKAIVLAARTGFLQDSALGNYLCAKFCLSNPASIDSAQRFLTEACEKYAAWGAVKVAASVQKRHPEYFPEGEYEMLSPRRKSGGGLRSRTHFRPSLGDMHKSLSTARRLRDTSKAGDNEGLGFGAFAQFPFKT</sequence>
<feature type="domain" description="DEP" evidence="2">
    <location>
        <begin position="256"/>
        <end position="331"/>
    </location>
</feature>
<dbReference type="InterPro" id="IPR027417">
    <property type="entry name" value="P-loop_NTPase"/>
</dbReference>
<dbReference type="Pfam" id="PF00610">
    <property type="entry name" value="DEP"/>
    <property type="match status" value="5"/>
</dbReference>
<gene>
    <name evidence="3" type="ORF">CYCCA115_LOCUS13088</name>
</gene>
<evidence type="ECO:0000313" key="4">
    <source>
        <dbReference type="Proteomes" id="UP001295423"/>
    </source>
</evidence>
<proteinExistence type="predicted"/>
<feature type="domain" description="DEP" evidence="2">
    <location>
        <begin position="480"/>
        <end position="555"/>
    </location>
</feature>
<reference evidence="3" key="1">
    <citation type="submission" date="2023-08" db="EMBL/GenBank/DDBJ databases">
        <authorList>
            <person name="Audoor S."/>
            <person name="Bilcke G."/>
        </authorList>
    </citation>
    <scope>NUCLEOTIDE SEQUENCE</scope>
</reference>
<dbReference type="PROSITE" id="PS50186">
    <property type="entry name" value="DEP"/>
    <property type="match status" value="4"/>
</dbReference>
<dbReference type="Proteomes" id="UP001295423">
    <property type="component" value="Unassembled WGS sequence"/>
</dbReference>
<dbReference type="InterPro" id="IPR053159">
    <property type="entry name" value="Hybrid_Histidine_Kinase"/>
</dbReference>
<dbReference type="EMBL" id="CAKOGP040001781">
    <property type="protein sequence ID" value="CAJ1951468.1"/>
    <property type="molecule type" value="Genomic_DNA"/>
</dbReference>
<dbReference type="Gene3D" id="1.10.10.10">
    <property type="entry name" value="Winged helix-like DNA-binding domain superfamily/Winged helix DNA-binding domain"/>
    <property type="match status" value="5"/>
</dbReference>
<dbReference type="InterPro" id="IPR000591">
    <property type="entry name" value="DEP_dom"/>
</dbReference>
<dbReference type="PANTHER" id="PTHR43642:SF1">
    <property type="entry name" value="HYBRID SIGNAL TRANSDUCTION HISTIDINE KINASE G"/>
    <property type="match status" value="1"/>
</dbReference>
<feature type="region of interest" description="Disordered" evidence="1">
    <location>
        <begin position="1"/>
        <end position="35"/>
    </location>
</feature>
<dbReference type="SMART" id="SM00049">
    <property type="entry name" value="DEP"/>
    <property type="match status" value="5"/>
</dbReference>
<feature type="compositionally biased region" description="Acidic residues" evidence="1">
    <location>
        <begin position="11"/>
        <end position="20"/>
    </location>
</feature>
<feature type="domain" description="DEP" evidence="2">
    <location>
        <begin position="364"/>
        <end position="439"/>
    </location>
</feature>
<comment type="caution">
    <text evidence="3">The sequence shown here is derived from an EMBL/GenBank/DDBJ whole genome shotgun (WGS) entry which is preliminary data.</text>
</comment>
<dbReference type="InterPro" id="IPR036388">
    <property type="entry name" value="WH-like_DNA-bd_sf"/>
</dbReference>
<name>A0AAD2JHS0_9STRA</name>
<organism evidence="3 4">
    <name type="scientific">Cylindrotheca closterium</name>
    <dbReference type="NCBI Taxonomy" id="2856"/>
    <lineage>
        <taxon>Eukaryota</taxon>
        <taxon>Sar</taxon>
        <taxon>Stramenopiles</taxon>
        <taxon>Ochrophyta</taxon>
        <taxon>Bacillariophyta</taxon>
        <taxon>Bacillariophyceae</taxon>
        <taxon>Bacillariophycidae</taxon>
        <taxon>Bacillariales</taxon>
        <taxon>Bacillariaceae</taxon>
        <taxon>Cylindrotheca</taxon>
    </lineage>
</organism>